<dbReference type="InterPro" id="IPR023214">
    <property type="entry name" value="HAD_sf"/>
</dbReference>
<dbReference type="SFLD" id="SFLDG01142">
    <property type="entry name" value="C2.B.2:_Mannosyl-3-phosphoglyc"/>
    <property type="match status" value="1"/>
</dbReference>
<dbReference type="InterPro" id="IPR036412">
    <property type="entry name" value="HAD-like_sf"/>
</dbReference>
<dbReference type="Pfam" id="PF05116">
    <property type="entry name" value="S6PP"/>
    <property type="match status" value="1"/>
</dbReference>
<dbReference type="AlphaFoldDB" id="A0AAV3U9Z1"/>
<accession>A0AAV3U9Z1</accession>
<dbReference type="Gene3D" id="3.40.50.1000">
    <property type="entry name" value="HAD superfamily/HAD-like"/>
    <property type="match status" value="1"/>
</dbReference>
<evidence type="ECO:0000259" key="4">
    <source>
        <dbReference type="Pfam" id="PF05116"/>
    </source>
</evidence>
<dbReference type="GO" id="GO:0051479">
    <property type="term" value="P:mannosylglycerate biosynthetic process"/>
    <property type="evidence" value="ECO:0007669"/>
    <property type="project" value="InterPro"/>
</dbReference>
<protein>
    <submittedName>
        <fullName evidence="5">Mannosyl-3-phosphoglycerate phosphatase-related protein</fullName>
    </submittedName>
</protein>
<dbReference type="NCBIfam" id="TIGR01486">
    <property type="entry name" value="HAD-SF-IIB-MPGP"/>
    <property type="match status" value="1"/>
</dbReference>
<dbReference type="Gene3D" id="3.30.980.20">
    <property type="entry name" value="Putative mannosyl-3-phosphoglycerate phosphatase, domain 2"/>
    <property type="match status" value="1"/>
</dbReference>
<dbReference type="InterPro" id="IPR006379">
    <property type="entry name" value="HAD-SF_hydro_IIB"/>
</dbReference>
<dbReference type="PANTHER" id="PTHR10000:SF8">
    <property type="entry name" value="HAD SUPERFAMILY HYDROLASE-LIKE, TYPE 3"/>
    <property type="match status" value="1"/>
</dbReference>
<name>A0AAV3U9Z1_9ALTE</name>
<evidence type="ECO:0000256" key="2">
    <source>
        <dbReference type="ARBA" id="ARBA00022801"/>
    </source>
</evidence>
<dbReference type="InterPro" id="IPR006380">
    <property type="entry name" value="SPP-like_dom"/>
</dbReference>
<dbReference type="SUPFAM" id="SSF56784">
    <property type="entry name" value="HAD-like"/>
    <property type="match status" value="1"/>
</dbReference>
<organism evidence="5 6">
    <name type="scientific">Halioxenophilus aromaticivorans</name>
    <dbReference type="NCBI Taxonomy" id="1306992"/>
    <lineage>
        <taxon>Bacteria</taxon>
        <taxon>Pseudomonadati</taxon>
        <taxon>Pseudomonadota</taxon>
        <taxon>Gammaproteobacteria</taxon>
        <taxon>Alteromonadales</taxon>
        <taxon>Alteromonadaceae</taxon>
        <taxon>Halioxenophilus</taxon>
    </lineage>
</organism>
<dbReference type="GO" id="GO:0000287">
    <property type="term" value="F:magnesium ion binding"/>
    <property type="evidence" value="ECO:0007669"/>
    <property type="project" value="TreeGrafter"/>
</dbReference>
<dbReference type="SFLD" id="SFLDG01140">
    <property type="entry name" value="C2.B:_Phosphomannomutase_and_P"/>
    <property type="match status" value="1"/>
</dbReference>
<dbReference type="GO" id="GO:0050531">
    <property type="term" value="F:mannosyl-3-phosphoglycerate phosphatase activity"/>
    <property type="evidence" value="ECO:0007669"/>
    <property type="project" value="InterPro"/>
</dbReference>
<dbReference type="GO" id="GO:0005829">
    <property type="term" value="C:cytosol"/>
    <property type="evidence" value="ECO:0007669"/>
    <property type="project" value="TreeGrafter"/>
</dbReference>
<sequence length="287" mass="31648">MTKVVIFTDMDGTLLDHHTYSHQAADSLLASLQQTGVPVIPTTSKTFAELQQLRRELNNQHPFICENGAGVYIPKGYFSQMPSDLINIGDFRLKAFVQDRQHWRSLLAGLDTELQAEFITFTDLGVDGIMKATGLPEEQARQSADRHFGEPVQWRGSEQSLQRFCEAVSELGGNTLVGGRFVHVSGATDKGKALQWLAQCYSDQWQAKVTTVALGDGGNDVAMLATADYPIIVRSPTNPPPQLPTSARNQERLIITQHTAPQGWVEGVSQVLAELPGFDYSQITQHN</sequence>
<keyword evidence="6" id="KW-1185">Reference proteome</keyword>
<dbReference type="SFLD" id="SFLDS00003">
    <property type="entry name" value="Haloacid_Dehalogenase"/>
    <property type="match status" value="1"/>
</dbReference>
<dbReference type="EMBL" id="BAABLX010000079">
    <property type="protein sequence ID" value="GAA4960803.1"/>
    <property type="molecule type" value="Genomic_DNA"/>
</dbReference>
<dbReference type="Proteomes" id="UP001409585">
    <property type="component" value="Unassembled WGS sequence"/>
</dbReference>
<reference evidence="6" key="1">
    <citation type="journal article" date="2019" name="Int. J. Syst. Evol. Microbiol.">
        <title>The Global Catalogue of Microorganisms (GCM) 10K type strain sequencing project: providing services to taxonomists for standard genome sequencing and annotation.</title>
        <authorList>
            <consortium name="The Broad Institute Genomics Platform"/>
            <consortium name="The Broad Institute Genome Sequencing Center for Infectious Disease"/>
            <person name="Wu L."/>
            <person name="Ma J."/>
        </authorList>
    </citation>
    <scope>NUCLEOTIDE SEQUENCE [LARGE SCALE GENOMIC DNA]</scope>
    <source>
        <strain evidence="6">JCM 19134</strain>
    </source>
</reference>
<evidence type="ECO:0000313" key="6">
    <source>
        <dbReference type="Proteomes" id="UP001409585"/>
    </source>
</evidence>
<evidence type="ECO:0000256" key="1">
    <source>
        <dbReference type="ARBA" id="ARBA00022723"/>
    </source>
</evidence>
<gene>
    <name evidence="5" type="ORF">GCM10025791_47800</name>
</gene>
<dbReference type="InterPro" id="IPR006381">
    <property type="entry name" value="HAD-SF-IIB-MPGP"/>
</dbReference>
<keyword evidence="1" id="KW-0479">Metal-binding</keyword>
<dbReference type="NCBIfam" id="TIGR01484">
    <property type="entry name" value="HAD-SF-IIB"/>
    <property type="match status" value="1"/>
</dbReference>
<proteinExistence type="predicted"/>
<evidence type="ECO:0000256" key="3">
    <source>
        <dbReference type="ARBA" id="ARBA00022842"/>
    </source>
</evidence>
<dbReference type="Pfam" id="PF08282">
    <property type="entry name" value="Hydrolase_3"/>
    <property type="match status" value="1"/>
</dbReference>
<keyword evidence="2" id="KW-0378">Hydrolase</keyword>
<dbReference type="RefSeq" id="WP_345427924.1">
    <property type="nucleotide sequence ID" value="NZ_AP031496.1"/>
</dbReference>
<comment type="caution">
    <text evidence="5">The sequence shown here is derived from an EMBL/GenBank/DDBJ whole genome shotgun (WGS) entry which is preliminary data.</text>
</comment>
<dbReference type="PANTHER" id="PTHR10000">
    <property type="entry name" value="PHOSPHOSERINE PHOSPHATASE"/>
    <property type="match status" value="1"/>
</dbReference>
<keyword evidence="3" id="KW-0460">Magnesium</keyword>
<evidence type="ECO:0000313" key="5">
    <source>
        <dbReference type="EMBL" id="GAA4960803.1"/>
    </source>
</evidence>
<feature type="domain" description="Sucrose phosphatase-like" evidence="4">
    <location>
        <begin position="187"/>
        <end position="268"/>
    </location>
</feature>